<keyword evidence="4" id="KW-1185">Reference proteome</keyword>
<organism evidence="3 4">
    <name type="scientific">Leptospira kemamanensis</name>
    <dbReference type="NCBI Taxonomy" id="2484942"/>
    <lineage>
        <taxon>Bacteria</taxon>
        <taxon>Pseudomonadati</taxon>
        <taxon>Spirochaetota</taxon>
        <taxon>Spirochaetia</taxon>
        <taxon>Leptospirales</taxon>
        <taxon>Leptospiraceae</taxon>
        <taxon>Leptospira</taxon>
    </lineage>
</organism>
<dbReference type="InterPro" id="IPR057727">
    <property type="entry name" value="WCX_dom"/>
</dbReference>
<dbReference type="EMBL" id="RQGG01000018">
    <property type="protein sequence ID" value="TGL54375.1"/>
    <property type="molecule type" value="Genomic_DNA"/>
</dbReference>
<dbReference type="RefSeq" id="WP_135618673.1">
    <property type="nucleotide sequence ID" value="NZ_RQGG01000018.1"/>
</dbReference>
<feature type="domain" description="WYL" evidence="1">
    <location>
        <begin position="134"/>
        <end position="198"/>
    </location>
</feature>
<dbReference type="AlphaFoldDB" id="A0A4V3JQ84"/>
<accession>A0A4V3JQ84</accession>
<dbReference type="InterPro" id="IPR028349">
    <property type="entry name" value="PafC-like"/>
</dbReference>
<comment type="caution">
    <text evidence="3">The sequence shown here is derived from an EMBL/GenBank/DDBJ whole genome shotgun (WGS) entry which is preliminary data.</text>
</comment>
<name>A0A4V3JQ84_9LEPT</name>
<dbReference type="InterPro" id="IPR051534">
    <property type="entry name" value="CBASS_pafABC_assoc_protein"/>
</dbReference>
<sequence>MNPSTARAASKLNLIRLLASHPEGLSLEEIQGVTGHKSINSLKKDLGELYMIEMYPYSPTDAVDLDFDGDKVKIRLPIAVDSALPLSPKEWVALRSLLLSDTEEKDPTIKQSILQKIDSVLPAGEWSPHQKTKEIIQEAIRSQKILTIVYWKRNNKEKETRTLAPWILLEENESYLLAYDVKKEGFRSFRLDYILDATLTNESFPNIPNTAGEFLAGFQQKFQTEESSETNVILWVTDSASYHLGLKLPLKETGNTKQIGNTMYRQFKTPMRDENWLIQTILGYGPSVLVAEPKEIKDSIKLQLQSISLAKHNESVNN</sequence>
<dbReference type="PIRSF" id="PIRSF016838">
    <property type="entry name" value="PafC"/>
    <property type="match status" value="1"/>
</dbReference>
<evidence type="ECO:0000259" key="2">
    <source>
        <dbReference type="Pfam" id="PF25583"/>
    </source>
</evidence>
<dbReference type="Pfam" id="PF25583">
    <property type="entry name" value="WCX"/>
    <property type="match status" value="1"/>
</dbReference>
<dbReference type="Proteomes" id="UP000297609">
    <property type="component" value="Unassembled WGS sequence"/>
</dbReference>
<dbReference type="InterPro" id="IPR026881">
    <property type="entry name" value="WYL_dom"/>
</dbReference>
<evidence type="ECO:0000259" key="1">
    <source>
        <dbReference type="Pfam" id="PF13280"/>
    </source>
</evidence>
<dbReference type="PROSITE" id="PS52050">
    <property type="entry name" value="WYL"/>
    <property type="match status" value="1"/>
</dbReference>
<feature type="domain" description="WCX" evidence="2">
    <location>
        <begin position="266"/>
        <end position="305"/>
    </location>
</feature>
<dbReference type="PANTHER" id="PTHR34580:SF1">
    <property type="entry name" value="PROTEIN PAFC"/>
    <property type="match status" value="1"/>
</dbReference>
<dbReference type="Pfam" id="PF13280">
    <property type="entry name" value="WYL"/>
    <property type="match status" value="1"/>
</dbReference>
<protein>
    <submittedName>
        <fullName evidence="3">WYL domain-containing protein</fullName>
    </submittedName>
</protein>
<proteinExistence type="predicted"/>
<reference evidence="3" key="1">
    <citation type="journal article" date="2019" name="PLoS Negl. Trop. Dis.">
        <title>Revisiting the worldwide diversity of Leptospira species in the environment.</title>
        <authorList>
            <person name="Vincent A.T."/>
            <person name="Schiettekatte O."/>
            <person name="Bourhy P."/>
            <person name="Veyrier F.J."/>
            <person name="Picardeau M."/>
        </authorList>
    </citation>
    <scope>NUCLEOTIDE SEQUENCE [LARGE SCALE GENOMIC DNA]</scope>
    <source>
        <strain evidence="3">201702454</strain>
    </source>
</reference>
<evidence type="ECO:0000313" key="4">
    <source>
        <dbReference type="Proteomes" id="UP000297609"/>
    </source>
</evidence>
<dbReference type="OrthoDB" id="9807255at2"/>
<dbReference type="PANTHER" id="PTHR34580">
    <property type="match status" value="1"/>
</dbReference>
<gene>
    <name evidence="3" type="ORF">EHQ59_06980</name>
</gene>
<evidence type="ECO:0000313" key="3">
    <source>
        <dbReference type="EMBL" id="TGL54375.1"/>
    </source>
</evidence>